<dbReference type="InterPro" id="IPR000182">
    <property type="entry name" value="GNAT_dom"/>
</dbReference>
<dbReference type="AlphaFoldDB" id="A0A062U0D8"/>
<reference evidence="1 2" key="1">
    <citation type="submission" date="2013-04" db="EMBL/GenBank/DDBJ databases">
        <title>Hyphomonas sp. T24B3 Genome Sequencing.</title>
        <authorList>
            <person name="Lai Q."/>
            <person name="Shao Z."/>
        </authorList>
    </citation>
    <scope>NUCLEOTIDE SEQUENCE [LARGE SCALE GENOMIC DNA]</scope>
    <source>
        <strain evidence="1 2">T24B3</strain>
    </source>
</reference>
<accession>A0A062U0D8</accession>
<dbReference type="CDD" id="cd04301">
    <property type="entry name" value="NAT_SF"/>
    <property type="match status" value="1"/>
</dbReference>
<dbReference type="eggNOG" id="COG0454">
    <property type="taxonomic scope" value="Bacteria"/>
</dbReference>
<comment type="caution">
    <text evidence="1">The sequence shown here is derived from an EMBL/GenBank/DDBJ whole genome shotgun (WGS) entry which is preliminary data.</text>
</comment>
<name>A0A062U0D8_9PROT</name>
<dbReference type="OrthoDB" id="9815041at2"/>
<dbReference type="Gene3D" id="3.40.630.30">
    <property type="match status" value="1"/>
</dbReference>
<gene>
    <name evidence="1" type="ORF">HY3_02365</name>
</gene>
<dbReference type="SUPFAM" id="SSF55729">
    <property type="entry name" value="Acyl-CoA N-acyltransferases (Nat)"/>
    <property type="match status" value="1"/>
</dbReference>
<dbReference type="InterPro" id="IPR016181">
    <property type="entry name" value="Acyl_CoA_acyltransferase"/>
</dbReference>
<dbReference type="GO" id="GO:0016747">
    <property type="term" value="F:acyltransferase activity, transferring groups other than amino-acyl groups"/>
    <property type="evidence" value="ECO:0007669"/>
    <property type="project" value="InterPro"/>
</dbReference>
<dbReference type="STRING" id="1280941.HY2_03200"/>
<evidence type="ECO:0000313" key="2">
    <source>
        <dbReference type="Proteomes" id="UP000249123"/>
    </source>
</evidence>
<dbReference type="Pfam" id="PF13673">
    <property type="entry name" value="Acetyltransf_10"/>
    <property type="match status" value="1"/>
</dbReference>
<dbReference type="Proteomes" id="UP000249123">
    <property type="component" value="Unassembled WGS sequence"/>
</dbReference>
<dbReference type="RefSeq" id="WP_034827604.1">
    <property type="nucleotide sequence ID" value="NZ_AWFA01000034.1"/>
</dbReference>
<protein>
    <submittedName>
        <fullName evidence="1">Uncharacterized protein</fullName>
    </submittedName>
</protein>
<sequence>MGQGVEIIRIGAVLPPGIDRLLEEAESEGVRNVRMLVSAWASGEEQFDRKGAALFGAFSNEQCVGLGGVTRQSGLDEPAMRMRRFYVSPSVRGQGVGRLLAQAAIRQGLAHARLLTCNARATPSAGPFWLAMGFMPASLSNITHICRRV</sequence>
<evidence type="ECO:0000313" key="1">
    <source>
        <dbReference type="EMBL" id="RAN33213.1"/>
    </source>
</evidence>
<dbReference type="EMBL" id="AWFB01000023">
    <property type="protein sequence ID" value="RAN33213.1"/>
    <property type="molecule type" value="Genomic_DNA"/>
</dbReference>
<keyword evidence="2" id="KW-1185">Reference proteome</keyword>
<proteinExistence type="predicted"/>
<dbReference type="PROSITE" id="PS51186">
    <property type="entry name" value="GNAT"/>
    <property type="match status" value="1"/>
</dbReference>
<organism evidence="1 2">
    <name type="scientific">Hyphomonas pacifica</name>
    <dbReference type="NCBI Taxonomy" id="1280941"/>
    <lineage>
        <taxon>Bacteria</taxon>
        <taxon>Pseudomonadati</taxon>
        <taxon>Pseudomonadota</taxon>
        <taxon>Alphaproteobacteria</taxon>
        <taxon>Hyphomonadales</taxon>
        <taxon>Hyphomonadaceae</taxon>
        <taxon>Hyphomonas</taxon>
    </lineage>
</organism>